<evidence type="ECO:0000256" key="2">
    <source>
        <dbReference type="ARBA" id="ARBA00022448"/>
    </source>
</evidence>
<dbReference type="EMBL" id="JAJNDB010000002">
    <property type="protein sequence ID" value="MCD2194450.1"/>
    <property type="molecule type" value="Genomic_DNA"/>
</dbReference>
<gene>
    <name evidence="9" type="ORF">LQ327_13825</name>
</gene>
<keyword evidence="2" id="KW-0813">Transport</keyword>
<protein>
    <submittedName>
        <fullName evidence="9">MFS transporter</fullName>
    </submittedName>
</protein>
<proteinExistence type="predicted"/>
<dbReference type="Gene3D" id="1.20.1720.10">
    <property type="entry name" value="Multidrug resistance protein D"/>
    <property type="match status" value="1"/>
</dbReference>
<evidence type="ECO:0000313" key="9">
    <source>
        <dbReference type="EMBL" id="MCD2194450.1"/>
    </source>
</evidence>
<comment type="subcellular location">
    <subcellularLocation>
        <location evidence="1">Cell membrane</location>
        <topology evidence="1">Multi-pass membrane protein</topology>
    </subcellularLocation>
</comment>
<dbReference type="InterPro" id="IPR011701">
    <property type="entry name" value="MFS"/>
</dbReference>
<feature type="transmembrane region" description="Helical" evidence="7">
    <location>
        <begin position="222"/>
        <end position="248"/>
    </location>
</feature>
<keyword evidence="10" id="KW-1185">Reference proteome</keyword>
<feature type="transmembrane region" description="Helical" evidence="7">
    <location>
        <begin position="20"/>
        <end position="42"/>
    </location>
</feature>
<evidence type="ECO:0000256" key="6">
    <source>
        <dbReference type="ARBA" id="ARBA00023136"/>
    </source>
</evidence>
<evidence type="ECO:0000256" key="5">
    <source>
        <dbReference type="ARBA" id="ARBA00022989"/>
    </source>
</evidence>
<dbReference type="RefSeq" id="WP_230734432.1">
    <property type="nucleotide sequence ID" value="NZ_JAJNDB010000002.1"/>
</dbReference>
<dbReference type="InterPro" id="IPR036259">
    <property type="entry name" value="MFS_trans_sf"/>
</dbReference>
<feature type="transmembrane region" description="Helical" evidence="7">
    <location>
        <begin position="82"/>
        <end position="102"/>
    </location>
</feature>
<dbReference type="Gene3D" id="1.20.1250.20">
    <property type="entry name" value="MFS general substrate transporter like domains"/>
    <property type="match status" value="1"/>
</dbReference>
<feature type="domain" description="Major facilitator superfamily (MFS) profile" evidence="8">
    <location>
        <begin position="17"/>
        <end position="399"/>
    </location>
</feature>
<feature type="transmembrane region" description="Helical" evidence="7">
    <location>
        <begin position="286"/>
        <end position="304"/>
    </location>
</feature>
<evidence type="ECO:0000256" key="3">
    <source>
        <dbReference type="ARBA" id="ARBA00022475"/>
    </source>
</evidence>
<dbReference type="InterPro" id="IPR001958">
    <property type="entry name" value="Tet-R_TetA/multi-R_MdtG-like"/>
</dbReference>
<dbReference type="Pfam" id="PF07690">
    <property type="entry name" value="MFS_1"/>
    <property type="match status" value="1"/>
</dbReference>
<dbReference type="Proteomes" id="UP001199469">
    <property type="component" value="Unassembled WGS sequence"/>
</dbReference>
<evidence type="ECO:0000259" key="8">
    <source>
        <dbReference type="PROSITE" id="PS50850"/>
    </source>
</evidence>
<sequence>MSAREGRAVPREGLPWEVWALLAGSFLVAAGYGIVAPALPVFARSFGVGVTAAAAVVSALPVLRLLFAPVSGRLVARVGERAMYLTGLMVVAASTGACALATSYPQLLIYRGLGGIGSTMFTVSAFSLIFRLAPEGRRGQVSGLFTGSFLLGGITGPAFGGLLVSVDVRAPFVVYAAALVLATAVVGGLLARSTGVGVRAPDPTVEPLTIARALRRPTYRAALTSGLATGWAVQGVRIALVPLFVTVALGREPLWTGIALTVFAVGDGAMLLLTSGLSDRRGRRPVVVLGLAMVAVGTAGLGVVPTLPALLVASLVAGAGGGLLQPAQGAAVADLVGSRRSGGPALSGFQMASDVGAIVGPLAAGALAQYVGFGAAFGVSGAVALAAMVVWLLTTEPVPEGSCGSPPEEAGTRAA</sequence>
<feature type="transmembrane region" description="Helical" evidence="7">
    <location>
        <begin position="108"/>
        <end position="132"/>
    </location>
</feature>
<keyword evidence="5 7" id="KW-1133">Transmembrane helix</keyword>
<reference evidence="9 10" key="1">
    <citation type="submission" date="2021-11" db="EMBL/GenBank/DDBJ databases">
        <title>Draft genome sequence of Actinomycetospora sp. SF1 isolated from the rhizosphere soil.</title>
        <authorList>
            <person name="Duangmal K."/>
            <person name="Chantavorakit T."/>
        </authorList>
    </citation>
    <scope>NUCLEOTIDE SEQUENCE [LARGE SCALE GENOMIC DNA]</scope>
    <source>
        <strain evidence="9 10">TBRC 5722</strain>
    </source>
</reference>
<dbReference type="PROSITE" id="PS50850">
    <property type="entry name" value="MFS"/>
    <property type="match status" value="1"/>
</dbReference>
<keyword evidence="6 7" id="KW-0472">Membrane</keyword>
<dbReference type="SUPFAM" id="SSF103473">
    <property type="entry name" value="MFS general substrate transporter"/>
    <property type="match status" value="1"/>
</dbReference>
<keyword evidence="3" id="KW-1003">Cell membrane</keyword>
<organism evidence="9 10">
    <name type="scientific">Actinomycetospora endophytica</name>
    <dbReference type="NCBI Taxonomy" id="2291215"/>
    <lineage>
        <taxon>Bacteria</taxon>
        <taxon>Bacillati</taxon>
        <taxon>Actinomycetota</taxon>
        <taxon>Actinomycetes</taxon>
        <taxon>Pseudonocardiales</taxon>
        <taxon>Pseudonocardiaceae</taxon>
        <taxon>Actinomycetospora</taxon>
    </lineage>
</organism>
<dbReference type="PRINTS" id="PR01035">
    <property type="entry name" value="TCRTETA"/>
</dbReference>
<keyword evidence="4 7" id="KW-0812">Transmembrane</keyword>
<feature type="transmembrane region" description="Helical" evidence="7">
    <location>
        <begin position="172"/>
        <end position="191"/>
    </location>
</feature>
<feature type="transmembrane region" description="Helical" evidence="7">
    <location>
        <begin position="254"/>
        <end position="274"/>
    </location>
</feature>
<name>A0ABS8PAA7_9PSEU</name>
<dbReference type="CDD" id="cd17325">
    <property type="entry name" value="MFS_MdtG_SLC18_like"/>
    <property type="match status" value="1"/>
</dbReference>
<evidence type="ECO:0000256" key="1">
    <source>
        <dbReference type="ARBA" id="ARBA00004651"/>
    </source>
</evidence>
<accession>A0ABS8PAA7</accession>
<comment type="caution">
    <text evidence="9">The sequence shown here is derived from an EMBL/GenBank/DDBJ whole genome shotgun (WGS) entry which is preliminary data.</text>
</comment>
<feature type="transmembrane region" description="Helical" evidence="7">
    <location>
        <begin position="144"/>
        <end position="166"/>
    </location>
</feature>
<dbReference type="InterPro" id="IPR050171">
    <property type="entry name" value="MFS_Transporters"/>
</dbReference>
<feature type="transmembrane region" description="Helical" evidence="7">
    <location>
        <begin position="370"/>
        <end position="393"/>
    </location>
</feature>
<evidence type="ECO:0000256" key="4">
    <source>
        <dbReference type="ARBA" id="ARBA00022692"/>
    </source>
</evidence>
<evidence type="ECO:0000256" key="7">
    <source>
        <dbReference type="SAM" id="Phobius"/>
    </source>
</evidence>
<evidence type="ECO:0000313" key="10">
    <source>
        <dbReference type="Proteomes" id="UP001199469"/>
    </source>
</evidence>
<dbReference type="InterPro" id="IPR020846">
    <property type="entry name" value="MFS_dom"/>
</dbReference>
<dbReference type="PANTHER" id="PTHR23517">
    <property type="entry name" value="RESISTANCE PROTEIN MDTM, PUTATIVE-RELATED-RELATED"/>
    <property type="match status" value="1"/>
</dbReference>
<feature type="transmembrane region" description="Helical" evidence="7">
    <location>
        <begin position="48"/>
        <end position="70"/>
    </location>
</feature>